<dbReference type="PROSITE" id="PS00175">
    <property type="entry name" value="PG_MUTASE"/>
    <property type="match status" value="1"/>
</dbReference>
<dbReference type="RefSeq" id="WP_131574509.1">
    <property type="nucleotide sequence ID" value="NZ_CBCSAJ010000024.1"/>
</dbReference>
<dbReference type="SUPFAM" id="SSF53254">
    <property type="entry name" value="Phosphoglycerate mutase-like"/>
    <property type="match status" value="1"/>
</dbReference>
<comment type="caution">
    <text evidence="1">The sequence shown here is derived from an EMBL/GenBank/DDBJ whole genome shotgun (WGS) entry which is preliminary data.</text>
</comment>
<gene>
    <name evidence="1" type="ORF">ACFQ5P_10545</name>
</gene>
<evidence type="ECO:0000313" key="1">
    <source>
        <dbReference type="EMBL" id="MFD1481734.1"/>
    </source>
</evidence>
<dbReference type="InterPro" id="IPR001345">
    <property type="entry name" value="PG/BPGM_mutase_AS"/>
</dbReference>
<dbReference type="Pfam" id="PF00300">
    <property type="entry name" value="His_Phos_1"/>
    <property type="match status" value="1"/>
</dbReference>
<protein>
    <submittedName>
        <fullName evidence="1">Histidine phosphatase family protein</fullName>
    </submittedName>
</protein>
<dbReference type="PANTHER" id="PTHR48100:SF59">
    <property type="entry name" value="ADENOSYLCOBALAMIN_ALPHA-RIBAZOLE PHOSPHATASE"/>
    <property type="match status" value="1"/>
</dbReference>
<dbReference type="EMBL" id="JBHTOQ010000022">
    <property type="protein sequence ID" value="MFD1481734.1"/>
    <property type="molecule type" value="Genomic_DNA"/>
</dbReference>
<proteinExistence type="predicted"/>
<dbReference type="Gene3D" id="3.40.50.1240">
    <property type="entry name" value="Phosphoglycerate mutase-like"/>
    <property type="match status" value="1"/>
</dbReference>
<dbReference type="PIRSF" id="PIRSF000709">
    <property type="entry name" value="6PFK_2-Ptase"/>
    <property type="match status" value="1"/>
</dbReference>
<evidence type="ECO:0000313" key="2">
    <source>
        <dbReference type="Proteomes" id="UP001597302"/>
    </source>
</evidence>
<keyword evidence="2" id="KW-1185">Reference proteome</keyword>
<sequence>MTPLYLMRHGETVWNAEGRLQGALHAPLTARGRQQARWQAELVAGIAGQRLSSPQGRARQTARLVFGAGAFRTDPLLAEIGIGTWAGRRLDDLQRQAPALFAGPPLAWYDHCPGGEGLAALALRCRRFLDALQGPALIVSHGITLRMLRLVALDLPPDQLAEGEMRQGAVHVVRGGVCHSLRHPKDRD</sequence>
<dbReference type="InterPro" id="IPR029033">
    <property type="entry name" value="His_PPase_superfam"/>
</dbReference>
<dbReference type="SMART" id="SM00855">
    <property type="entry name" value="PGAM"/>
    <property type="match status" value="1"/>
</dbReference>
<dbReference type="PANTHER" id="PTHR48100">
    <property type="entry name" value="BROAD-SPECIFICITY PHOSPHATASE YOR283W-RELATED"/>
    <property type="match status" value="1"/>
</dbReference>
<name>A0ABW4DVF1_9RHOB</name>
<dbReference type="CDD" id="cd07067">
    <property type="entry name" value="HP_PGM_like"/>
    <property type="match status" value="1"/>
</dbReference>
<dbReference type="InterPro" id="IPR050275">
    <property type="entry name" value="PGM_Phosphatase"/>
</dbReference>
<dbReference type="Proteomes" id="UP001597302">
    <property type="component" value="Unassembled WGS sequence"/>
</dbReference>
<organism evidence="1 2">
    <name type="scientific">Paracoccus nototheniae</name>
    <dbReference type="NCBI Taxonomy" id="2489002"/>
    <lineage>
        <taxon>Bacteria</taxon>
        <taxon>Pseudomonadati</taxon>
        <taxon>Pseudomonadota</taxon>
        <taxon>Alphaproteobacteria</taxon>
        <taxon>Rhodobacterales</taxon>
        <taxon>Paracoccaceae</taxon>
        <taxon>Paracoccus</taxon>
    </lineage>
</organism>
<accession>A0ABW4DVF1</accession>
<reference evidence="2" key="1">
    <citation type="journal article" date="2019" name="Int. J. Syst. Evol. Microbiol.">
        <title>The Global Catalogue of Microorganisms (GCM) 10K type strain sequencing project: providing services to taxonomists for standard genome sequencing and annotation.</title>
        <authorList>
            <consortium name="The Broad Institute Genomics Platform"/>
            <consortium name="The Broad Institute Genome Sequencing Center for Infectious Disease"/>
            <person name="Wu L."/>
            <person name="Ma J."/>
        </authorList>
    </citation>
    <scope>NUCLEOTIDE SEQUENCE [LARGE SCALE GENOMIC DNA]</scope>
    <source>
        <strain evidence="2">CCM 8875</strain>
    </source>
</reference>
<dbReference type="InterPro" id="IPR013078">
    <property type="entry name" value="His_Pase_superF_clade-1"/>
</dbReference>